<proteinExistence type="predicted"/>
<sequence>MNSINSSILERRETLLKSIRKKKEGKLSEILPEEDDRLDREQELKPQVYDSIHALVRMGYDFETILKCSNVKRAFLEQLFHELKYCKLKPDLEIITNDENSDGKSRIPQRAQRSVEVEIQLFVMRIQLEVNKLSAFLDQKQVRAQLQSNSVKKQLESKRQSLINSMNDLFDKVIETEHETAGKEAWQSHIREEEKAKNYTGNSSNLEAPENASSVLVDSGFVKIAKVCGILILLNPISVLTQHYSQKQKTSNLITRSYHIAIKVTEQPMLLQL</sequence>
<protein>
    <submittedName>
        <fullName evidence="1">ZYBA0S03-02850g1_1</fullName>
    </submittedName>
</protein>
<organism evidence="1 2">
    <name type="scientific">Zygosaccharomyces bailii (strain CLIB 213 / ATCC 58445 / CBS 680 / BCRC 21525 / NBRC 1098 / NCYC 1416 / NRRL Y-2227)</name>
    <dbReference type="NCBI Taxonomy" id="1333698"/>
    <lineage>
        <taxon>Eukaryota</taxon>
        <taxon>Fungi</taxon>
        <taxon>Dikarya</taxon>
        <taxon>Ascomycota</taxon>
        <taxon>Saccharomycotina</taxon>
        <taxon>Saccharomycetes</taxon>
        <taxon>Saccharomycetales</taxon>
        <taxon>Saccharomycetaceae</taxon>
        <taxon>Zygosaccharomyces</taxon>
    </lineage>
</organism>
<dbReference type="AlphaFoldDB" id="A0A8J2T5Y3"/>
<dbReference type="OrthoDB" id="4066368at2759"/>
<evidence type="ECO:0000313" key="2">
    <source>
        <dbReference type="Proteomes" id="UP000019375"/>
    </source>
</evidence>
<accession>A0A8J2T5Y3</accession>
<dbReference type="EMBL" id="HG316456">
    <property type="protein sequence ID" value="CDF88829.1"/>
    <property type="molecule type" value="Genomic_DNA"/>
</dbReference>
<keyword evidence="2" id="KW-1185">Reference proteome</keyword>
<dbReference type="Proteomes" id="UP000019375">
    <property type="component" value="Unassembled WGS sequence"/>
</dbReference>
<reference evidence="2" key="1">
    <citation type="journal article" date="2013" name="Genome Announc.">
        <title>Genome sequence of the food spoilage yeast Zygosaccharomyces bailii CLIB 213(T).</title>
        <authorList>
            <person name="Galeote V."/>
            <person name="Bigey F."/>
            <person name="Devillers H."/>
            <person name="Neuveglise C."/>
            <person name="Dequin S."/>
        </authorList>
    </citation>
    <scope>NUCLEOTIDE SEQUENCE [LARGE SCALE GENOMIC DNA]</scope>
    <source>
        <strain evidence="2">CLIB 213 / ATCC 58445 / CBS 680 / CCRC 21525 / NBRC 1098 / NCYC 1416 / NRRL Y-2227</strain>
    </source>
</reference>
<name>A0A8J2T5Y3_ZYGB2</name>
<evidence type="ECO:0000313" key="1">
    <source>
        <dbReference type="EMBL" id="CDF88829.1"/>
    </source>
</evidence>
<gene>
    <name evidence="1" type="ORF">BN860_02850g</name>
</gene>